<dbReference type="CDD" id="cd08955">
    <property type="entry name" value="KR_2_FAS_SDR_x"/>
    <property type="match status" value="1"/>
</dbReference>
<dbReference type="InterPro" id="IPR029058">
    <property type="entry name" value="AB_hydrolase_fold"/>
</dbReference>
<dbReference type="InterPro" id="IPR016035">
    <property type="entry name" value="Acyl_Trfase/lysoPLipase"/>
</dbReference>
<evidence type="ECO:0000256" key="8">
    <source>
        <dbReference type="ARBA" id="ARBA00029443"/>
    </source>
</evidence>
<evidence type="ECO:0000256" key="2">
    <source>
        <dbReference type="ARBA" id="ARBA00003299"/>
    </source>
</evidence>
<organism evidence="13 14">
    <name type="scientific">Heliobacterium chlorum</name>
    <dbReference type="NCBI Taxonomy" id="2698"/>
    <lineage>
        <taxon>Bacteria</taxon>
        <taxon>Bacillati</taxon>
        <taxon>Bacillota</taxon>
        <taxon>Clostridia</taxon>
        <taxon>Eubacteriales</taxon>
        <taxon>Heliobacteriaceae</taxon>
        <taxon>Heliobacterium</taxon>
    </lineage>
</organism>
<dbReference type="Proteomes" id="UP000617402">
    <property type="component" value="Unassembled WGS sequence"/>
</dbReference>
<dbReference type="InterPro" id="IPR020845">
    <property type="entry name" value="AMP-binding_CS"/>
</dbReference>
<dbReference type="SUPFAM" id="SSF55048">
    <property type="entry name" value="Probable ACP-binding domain of malonyl-CoA ACP transacylase"/>
    <property type="match status" value="1"/>
</dbReference>
<dbReference type="InterPro" id="IPR020807">
    <property type="entry name" value="PKS_DH"/>
</dbReference>
<dbReference type="Gene3D" id="3.30.70.3290">
    <property type="match status" value="1"/>
</dbReference>
<dbReference type="Gene3D" id="3.30.559.30">
    <property type="entry name" value="Nonribosomal peptide synthetase, condensation domain"/>
    <property type="match status" value="1"/>
</dbReference>
<evidence type="ECO:0000256" key="5">
    <source>
        <dbReference type="ARBA" id="ARBA00022553"/>
    </source>
</evidence>
<accession>A0ABR7SYG9</accession>
<evidence type="ECO:0000259" key="10">
    <source>
        <dbReference type="PROSITE" id="PS50075"/>
    </source>
</evidence>
<dbReference type="InterPro" id="IPR025110">
    <property type="entry name" value="AMP-bd_C"/>
</dbReference>
<comment type="pathway">
    <text evidence="3">Antibiotic biosynthesis; bacillaene biosynthesis.</text>
</comment>
<dbReference type="InterPro" id="IPR014030">
    <property type="entry name" value="Ketoacyl_synth_N"/>
</dbReference>
<feature type="domain" description="Ketosynthase family 3 (KS3)" evidence="11">
    <location>
        <begin position="10"/>
        <end position="437"/>
    </location>
</feature>
<dbReference type="Pfam" id="PF02801">
    <property type="entry name" value="Ketoacyl-synt_C"/>
    <property type="match status" value="1"/>
</dbReference>
<dbReference type="InterPro" id="IPR016036">
    <property type="entry name" value="Malonyl_transacylase_ACP-bd"/>
</dbReference>
<dbReference type="SMART" id="SM00823">
    <property type="entry name" value="PKS_PP"/>
    <property type="match status" value="2"/>
</dbReference>
<dbReference type="SUPFAM" id="SSF47336">
    <property type="entry name" value="ACP-like"/>
    <property type="match status" value="2"/>
</dbReference>
<dbReference type="InterPro" id="IPR032821">
    <property type="entry name" value="PKS_assoc"/>
</dbReference>
<evidence type="ECO:0000256" key="3">
    <source>
        <dbReference type="ARBA" id="ARBA00004789"/>
    </source>
</evidence>
<dbReference type="Gene3D" id="1.10.287.490">
    <property type="entry name" value="Helix hairpin bin"/>
    <property type="match status" value="1"/>
</dbReference>
<comment type="similarity">
    <text evidence="8">In the C-terminal section; belongs to the NRP synthetase family.</text>
</comment>
<keyword evidence="4" id="KW-0596">Phosphopantetheine</keyword>
<gene>
    <name evidence="13" type="ORF">H1S01_00965</name>
</gene>
<evidence type="ECO:0000256" key="9">
    <source>
        <dbReference type="PROSITE-ProRule" id="PRU01363"/>
    </source>
</evidence>
<dbReference type="Pfam" id="PF21394">
    <property type="entry name" value="Beta-ketacyl_N"/>
    <property type="match status" value="1"/>
</dbReference>
<dbReference type="SMART" id="SM00822">
    <property type="entry name" value="PKS_KR"/>
    <property type="match status" value="1"/>
</dbReference>
<dbReference type="Pfam" id="PF00668">
    <property type="entry name" value="Condensation"/>
    <property type="match status" value="1"/>
</dbReference>
<dbReference type="InterPro" id="IPR045851">
    <property type="entry name" value="AMP-bd_C_sf"/>
</dbReference>
<evidence type="ECO:0000256" key="7">
    <source>
        <dbReference type="ARBA" id="ARBA00022737"/>
    </source>
</evidence>
<dbReference type="Gene3D" id="3.30.559.10">
    <property type="entry name" value="Chloramphenicol acetyltransferase-like domain"/>
    <property type="match status" value="1"/>
</dbReference>
<dbReference type="InterPro" id="IPR049551">
    <property type="entry name" value="PKS_DH_C"/>
</dbReference>
<evidence type="ECO:0000313" key="13">
    <source>
        <dbReference type="EMBL" id="MBC9783075.1"/>
    </source>
</evidence>
<protein>
    <submittedName>
        <fullName evidence="13">Amino acid adenylation domain-containing protein</fullName>
    </submittedName>
</protein>
<dbReference type="SMART" id="SM00825">
    <property type="entry name" value="PKS_KS"/>
    <property type="match status" value="1"/>
</dbReference>
<dbReference type="SUPFAM" id="SSF51735">
    <property type="entry name" value="NAD(P)-binding Rossmann-fold domains"/>
    <property type="match status" value="2"/>
</dbReference>
<feature type="region of interest" description="C-terminal hotdog fold" evidence="9">
    <location>
        <begin position="1040"/>
        <end position="1186"/>
    </location>
</feature>
<evidence type="ECO:0000313" key="14">
    <source>
        <dbReference type="Proteomes" id="UP000617402"/>
    </source>
</evidence>
<feature type="active site" description="Proton acceptor; for dehydratase activity" evidence="9">
    <location>
        <position position="936"/>
    </location>
</feature>
<dbReference type="InterPro" id="IPR049552">
    <property type="entry name" value="PKS_DH_N"/>
</dbReference>
<dbReference type="Pfam" id="PF00975">
    <property type="entry name" value="Thioesterase"/>
    <property type="match status" value="1"/>
</dbReference>
<dbReference type="SMART" id="SM00826">
    <property type="entry name" value="PKS_DH"/>
    <property type="match status" value="1"/>
</dbReference>
<dbReference type="Pfam" id="PF00109">
    <property type="entry name" value="ketoacyl-synt"/>
    <property type="match status" value="1"/>
</dbReference>
<dbReference type="Pfam" id="PF00698">
    <property type="entry name" value="Acyl_transf_1"/>
    <property type="match status" value="1"/>
</dbReference>
<comment type="function">
    <text evidence="2">Involved in some intermediate steps for the synthesis of the antibiotic polyketide bacillaene which is involved in secondary metabolism.</text>
</comment>
<feature type="active site" description="Proton donor; for dehydratase activity" evidence="9">
    <location>
        <position position="1100"/>
    </location>
</feature>
<evidence type="ECO:0000259" key="11">
    <source>
        <dbReference type="PROSITE" id="PS52004"/>
    </source>
</evidence>
<dbReference type="InterPro" id="IPR042104">
    <property type="entry name" value="PKS_dehydratase_sf"/>
</dbReference>
<keyword evidence="14" id="KW-1185">Reference proteome</keyword>
<dbReference type="RefSeq" id="WP_188038257.1">
    <property type="nucleotide sequence ID" value="NZ_JACVHF010000001.1"/>
</dbReference>
<dbReference type="SUPFAM" id="SSF52777">
    <property type="entry name" value="CoA-dependent acyltransferases"/>
    <property type="match status" value="2"/>
</dbReference>
<feature type="region of interest" description="N-terminal hotdog fold" evidence="9">
    <location>
        <begin position="907"/>
        <end position="1025"/>
    </location>
</feature>
<dbReference type="SUPFAM" id="SSF52151">
    <property type="entry name" value="FabD/lysophospholipase-like"/>
    <property type="match status" value="1"/>
</dbReference>
<dbReference type="SUPFAM" id="SSF53474">
    <property type="entry name" value="alpha/beta-Hydrolases"/>
    <property type="match status" value="1"/>
</dbReference>
<keyword evidence="7" id="KW-0677">Repeat</keyword>
<dbReference type="InterPro" id="IPR010071">
    <property type="entry name" value="AA_adenyl_dom"/>
</dbReference>
<dbReference type="InterPro" id="IPR014031">
    <property type="entry name" value="Ketoacyl_synth_C"/>
</dbReference>
<dbReference type="CDD" id="cd19531">
    <property type="entry name" value="LCL_NRPS-like"/>
    <property type="match status" value="1"/>
</dbReference>
<proteinExistence type="inferred from homology"/>
<dbReference type="Gene3D" id="3.40.50.720">
    <property type="entry name" value="NAD(P)-binding Rossmann-like Domain"/>
    <property type="match status" value="1"/>
</dbReference>
<dbReference type="InterPro" id="IPR023213">
    <property type="entry name" value="CAT-like_dom_sf"/>
</dbReference>
<dbReference type="InterPro" id="IPR049900">
    <property type="entry name" value="PKS_mFAS_DH"/>
</dbReference>
<dbReference type="Gene3D" id="3.40.50.980">
    <property type="match status" value="2"/>
</dbReference>
<dbReference type="CDD" id="cd00833">
    <property type="entry name" value="PKS"/>
    <property type="match status" value="1"/>
</dbReference>
<keyword evidence="5" id="KW-0597">Phosphoprotein</keyword>
<dbReference type="SUPFAM" id="SSF53901">
    <property type="entry name" value="Thiolase-like"/>
    <property type="match status" value="1"/>
</dbReference>
<dbReference type="SMART" id="SM00824">
    <property type="entry name" value="PKS_TE"/>
    <property type="match status" value="1"/>
</dbReference>
<dbReference type="Pfam" id="PF13193">
    <property type="entry name" value="AMP-binding_C"/>
    <property type="match status" value="1"/>
</dbReference>
<sequence>MCNELSRQDYEPIAIIGMGCRLPGGINSPDDYWEVLKHGKDCLTEIPESRWSLKFFYSSHSDKPGKMIIGRGGFISGQDEFDPQFFGIVPREAEYLDPQQRKLLEVAWEALEDAGQKPSELAGKPVGVFVGAFTLDYKILQFGGRRHDNLAANTAVGLMMTMISNRISYIFDFRGPSISLDTACSSSMTAIHLACESIRSGESSMALAGGVMLQSAPQYTTSESKGGFMSPTGTSHGFDASANGYVRSEGVGLVVLKKLSEALKDGDPIYAVIMGEGANQDGHTNGITVPNPEAQKELILKVCQKIGIEPGNLQYVEAHGTGTPVGDPIEANALGEVLGIGRKAGEKCYVGSVKSNIGHTESAAGVAGLMKTALSLKNRQIPPHLHLKEINPKIKIDQWPYEIPTSLVPWPEHEGPARAGVNSFGFGGANAYAVLQEAPEIPQKVNHSSSPKVERPAILALSTRDPEVLQAIAEKYKAFLSREPCPDLNDIGYTLGYRRETHEHRLSIVYSSKEDLLNKLDSCIAGEENPYILKGRKLPDTKRKLMWVFTGMGPQWWAMGRELYLKEPVFREVIDRCDIEFAKHRDWSLVEELIHKPESESKMAETWLSQPANFAIQVALCALWRSFGIKPDGIVGHSTGEAAAFYEAGVYTFEDAVKVVIHRSRLQQTLSGTGKMVAVGLPEAEVLEKLKPFRDKISIAAVNSPRTVTISGNEQALIEFIEPLQASGVFCKFLQVQIPFHSSYMEPIKEELLECIRDIRPMKAKVPLFTTGAGEKTDGTNLDAAYWWLNIRGTVLFAKAINQIIDDEYNVFLEVGPHPVLAGSISECLEDKKQDGKTLCSLKRKDNEQERIISTLAEMHNLGFTIDWNIFYAEGNITRLPTYPWRKDLYWTEPEDVQRRRKGLIDHPLLGFRQYTPSPSWEMGISTEQYPYLRDHRIQGNVVFPGAGYIEMALSAAKLLLGNGMFAVDDLEIQKALFISDDREPRVQFLLDENNATFRIATYNDDTNSAIPHASGKIRTVQSTRIAPELHIEGLKMKLANQMEADTCYQRLHAMGYEYDYFFQAIKELWLSSGEVLAKIQMREELPEVERYYFHPTMLDACFQTLIAAEFYNGKTDGNSAIRLPVSVGRIRVADGYRGELWAHAKITESTAEKMAGDIYLYDGQGNPIGEIKDFIALGVDQASGAVSLNTIDNALYQVNWEEKERPAKENKDDKKSAKDNVGWLIFADEQGVADDISALLKKRGEQSLLIYPSDQYEWVNGEGTAKIVPDSKEQIISLIKSLFKDKGKKCKGMIHLWSLNAPTMENTSLEELQKAKGPGCYSIISIAKAISETSISTKLWVITRGAQAVEENCHDICVAASPVWGLGSVLGQQELVENWGGLIDLDPANGAAFVKEDALKIYAEITDSDSEDLIAFRNEKRLVPRINPVSGLTKPLPTKFKANGCYLVTGAFGALGQLVCRMMVKHGVRRIILMARTRIPPRTEWSYITQNDDVYEKIAFIKELERLGAEVILASVDIGNESQVAEYFKQFKRLGYPPIRGVVHSAGIVNDIVVTQMNTQSFDVVYDTKVYGSYLLHKYLLDEPIEHFVMFSSVAALVTTSGQTNYAAGNAFLDALAHYRRSIGLPALSVNWGPWAVGMIKELNLIDHYKNRRGMNCTLPQVGMSILDRVMGQDVAQVIACEADWPKVLAWYPKEPAIFSHLAKKDPSQDTKEEISFATLFRTASLERRTELVNEHLIDLIVKVLRCKRSQIEPTTTLNMMGLDSIMATELRNKISFYFGYTLSIVKLLSGATIPQLAEELVKGLLESLGDEESDLAQEEVLVSVENAEAGRSIDPLKGLEVEDEYPLSYGQKAIWFINQLMPDSPAYNISGALHIPAKLDVEALRKAIRDIIQRYPALRTNFFIKDGEPYQRVYATRKEDLQVIQVEGKEWEEIRALIIADSRKPFNLEKDPLYRIRLYQQGDESYYFAVTIYHIISDAWSNYMFIDEMQMLYDKYANDKEIDLEPITVTYKDFIDLENRMVNTSRATKMFNYWRNHLPQEMPVLNLPIDKPRPVVMTNNGASISVVLSAELSNAVKDLSKSTGATLFMTLLSAFYTLLHKYTAQEDIIIGTPVAGRSNPKFAKVYGYFVNMLPLWTTFKGDPTFNNLLKTVQNNVLMGLENQEYPYALLVDRLGLEHDASRSAVFQAMFVYLFHKVEQTGMDENNVAYYTGFPMRLLDIPEEEGQYEITLSMHEENGKLHAIFKYNTDLFYESTIQRMADHFKALLEDVTENPDKHISEMNILTSQEMNIIMDGWNSLREFQGTEECIHQIIEKVAAEKPLAVAVTVPYEDGTGERLTYQELNQRANRLARYLRERGVKANTTVGVCLDKSVDLIVSLLALMKAGGTYIPIDPEYPVDRIKYILDHSGSEYMISKMTIIETLNISKPIICMDRDAGNINSFEATNLENINVPSDLVYVVYTSGSTGQPKGAKIAHKSLASIYRSWEKEYRLKEDTSAHLQMASISFDVFAGDLVRALCSGGKLVLCRREILLNIPLLYKVITDEGIDCAEFVPSIMRNLVKYMQVAGKRLDCMKVMIVGSDVWTVDEFNRLKSFCNRKTRVINSYGLSEASIDSTYFDGDTSDYESGSTVPIGKPFPNSQVYILDQSMNPVPVGVAGEMYIGGQGLAEGYLNDEQLTAERFIEHSFFRGPLMRLYKTGDMAKWDDKGNIHILQRVDNQVKIRGNRIELGEIEKNLANCPGVISAVAVAKTDRNGDKVICAYYIPEETSPIDVKNLQKILSEKLPSYMIPEYFIEMKEFPHSPNGKIDLNALPAPEFAEHREDIVEPNTMYEKRVADVWKRLLGIQQVGLRSDFFNIGGNSLYLIELMIHLQDEFKIKLTVNQLFKASTLEGMAKTIENIVTGKQKGAEPYIEYNPGCKKVMYGFPPAGGYSLVYKNLADSMKDVTLVAFNYLTEEGKLKDYADMITAHSDNGPYVLFGYSLGGNLAFEVAKELEERGYEVSDVIIMDSYRITGTFKPTEADLKKFEYELAEHFKKHTGSAHVQKHTLEQARNFIDFCYNRTNEGNAKARVHFIIEENDSDPDREHRKASWDGSSHRSSHIYDGFGRHADMLDAGIVAENVKILRGILL</sequence>
<dbReference type="PROSITE" id="PS52019">
    <property type="entry name" value="PKS_MFAS_DH"/>
    <property type="match status" value="1"/>
</dbReference>
<evidence type="ECO:0000256" key="6">
    <source>
        <dbReference type="ARBA" id="ARBA00022679"/>
    </source>
</evidence>
<name>A0ABR7SYG9_HELCL</name>
<dbReference type="InterPro" id="IPR050091">
    <property type="entry name" value="PKS_NRPS_Biosynth_Enz"/>
</dbReference>
<dbReference type="PROSITE" id="PS00455">
    <property type="entry name" value="AMP_BINDING"/>
    <property type="match status" value="1"/>
</dbReference>
<feature type="domain" description="PKS/mFAS DH" evidence="12">
    <location>
        <begin position="907"/>
        <end position="1186"/>
    </location>
</feature>
<dbReference type="Gene3D" id="3.30.300.30">
    <property type="match status" value="1"/>
</dbReference>
<dbReference type="InterPro" id="IPR001242">
    <property type="entry name" value="Condensation_dom"/>
</dbReference>
<dbReference type="InterPro" id="IPR001227">
    <property type="entry name" value="Ac_transferase_dom_sf"/>
</dbReference>
<dbReference type="InterPro" id="IPR057326">
    <property type="entry name" value="KR_dom"/>
</dbReference>
<dbReference type="InterPro" id="IPR014043">
    <property type="entry name" value="Acyl_transferase_dom"/>
</dbReference>
<dbReference type="Pfam" id="PF00550">
    <property type="entry name" value="PP-binding"/>
    <property type="match status" value="2"/>
</dbReference>
<dbReference type="InterPro" id="IPR016039">
    <property type="entry name" value="Thiolase-like"/>
</dbReference>
<dbReference type="SMART" id="SM00827">
    <property type="entry name" value="PKS_AT"/>
    <property type="match status" value="1"/>
</dbReference>
<dbReference type="Pfam" id="PF08659">
    <property type="entry name" value="KR"/>
    <property type="match status" value="1"/>
</dbReference>
<dbReference type="Gene3D" id="3.40.47.10">
    <property type="match status" value="1"/>
</dbReference>
<dbReference type="InterPro" id="IPR049490">
    <property type="entry name" value="C883_1060-like_KR_N"/>
</dbReference>
<dbReference type="Gene3D" id="3.40.50.1820">
    <property type="entry name" value="alpha/beta hydrolase"/>
    <property type="match status" value="1"/>
</dbReference>
<dbReference type="Pfam" id="PF00501">
    <property type="entry name" value="AMP-binding"/>
    <property type="match status" value="1"/>
</dbReference>
<dbReference type="InterPro" id="IPR018201">
    <property type="entry name" value="Ketoacyl_synth_AS"/>
</dbReference>
<dbReference type="InterPro" id="IPR036736">
    <property type="entry name" value="ACP-like_sf"/>
</dbReference>
<keyword evidence="6" id="KW-0808">Transferase</keyword>
<dbReference type="Pfam" id="PF21089">
    <property type="entry name" value="PKS_DH_N"/>
    <property type="match status" value="1"/>
</dbReference>
<dbReference type="Gene3D" id="1.10.1200.10">
    <property type="entry name" value="ACP-like"/>
    <property type="match status" value="2"/>
</dbReference>
<dbReference type="Pfam" id="PF14765">
    <property type="entry name" value="PS-DH"/>
    <property type="match status" value="1"/>
</dbReference>
<evidence type="ECO:0000259" key="12">
    <source>
        <dbReference type="PROSITE" id="PS52019"/>
    </source>
</evidence>
<dbReference type="Gene3D" id="3.40.366.10">
    <property type="entry name" value="Malonyl-Coenzyme A Acyl Carrier Protein, domain 2"/>
    <property type="match status" value="1"/>
</dbReference>
<dbReference type="PROSITE" id="PS52004">
    <property type="entry name" value="KS3_2"/>
    <property type="match status" value="1"/>
</dbReference>
<dbReference type="SUPFAM" id="SSF56801">
    <property type="entry name" value="Acetyl-CoA synthetase-like"/>
    <property type="match status" value="1"/>
</dbReference>
<dbReference type="InterPro" id="IPR001031">
    <property type="entry name" value="Thioesterase"/>
</dbReference>
<dbReference type="Gene3D" id="2.30.38.10">
    <property type="entry name" value="Luciferase, Domain 3"/>
    <property type="match status" value="1"/>
</dbReference>
<comment type="caution">
    <text evidence="13">The sequence shown here is derived from an EMBL/GenBank/DDBJ whole genome shotgun (WGS) entry which is preliminary data.</text>
</comment>
<dbReference type="InterPro" id="IPR020841">
    <property type="entry name" value="PKS_Beta-ketoAc_synthase_dom"/>
</dbReference>
<dbReference type="PANTHER" id="PTHR43775:SF37">
    <property type="entry name" value="SI:DKEY-61P9.11"/>
    <property type="match status" value="1"/>
</dbReference>
<dbReference type="InterPro" id="IPR020806">
    <property type="entry name" value="PKS_PP-bd"/>
</dbReference>
<feature type="domain" description="Carrier" evidence="10">
    <location>
        <begin position="1732"/>
        <end position="1806"/>
    </location>
</feature>
<dbReference type="InterPro" id="IPR013968">
    <property type="entry name" value="PKS_KR"/>
</dbReference>
<dbReference type="PANTHER" id="PTHR43775">
    <property type="entry name" value="FATTY ACID SYNTHASE"/>
    <property type="match status" value="1"/>
</dbReference>
<dbReference type="EMBL" id="JACVHF010000001">
    <property type="protein sequence ID" value="MBC9783075.1"/>
    <property type="molecule type" value="Genomic_DNA"/>
</dbReference>
<evidence type="ECO:0000256" key="4">
    <source>
        <dbReference type="ARBA" id="ARBA00022450"/>
    </source>
</evidence>
<dbReference type="PROSITE" id="PS50075">
    <property type="entry name" value="CARRIER"/>
    <property type="match status" value="2"/>
</dbReference>
<dbReference type="InterPro" id="IPR006162">
    <property type="entry name" value="Ppantetheine_attach_site"/>
</dbReference>
<evidence type="ECO:0000256" key="1">
    <source>
        <dbReference type="ARBA" id="ARBA00001957"/>
    </source>
</evidence>
<dbReference type="PROSITE" id="PS00012">
    <property type="entry name" value="PHOSPHOPANTETHEINE"/>
    <property type="match status" value="1"/>
</dbReference>
<dbReference type="PROSITE" id="PS00606">
    <property type="entry name" value="KS3_1"/>
    <property type="match status" value="1"/>
</dbReference>
<dbReference type="InterPro" id="IPR020802">
    <property type="entry name" value="TesA-like"/>
</dbReference>
<dbReference type="NCBIfam" id="TIGR01733">
    <property type="entry name" value="AA-adenyl-dom"/>
    <property type="match status" value="1"/>
</dbReference>
<dbReference type="InterPro" id="IPR036291">
    <property type="entry name" value="NAD(P)-bd_dom_sf"/>
</dbReference>
<dbReference type="Gene3D" id="3.10.129.110">
    <property type="entry name" value="Polyketide synthase dehydratase"/>
    <property type="match status" value="1"/>
</dbReference>
<dbReference type="InterPro" id="IPR009081">
    <property type="entry name" value="PP-bd_ACP"/>
</dbReference>
<dbReference type="Pfam" id="PF16197">
    <property type="entry name" value="KAsynt_C_assoc"/>
    <property type="match status" value="1"/>
</dbReference>
<reference evidence="13 14" key="1">
    <citation type="submission" date="2020-07" db="EMBL/GenBank/DDBJ databases">
        <title>Draft whole-genome sequence of Heliobacterium chlorum DSM 3682, type strain.</title>
        <authorList>
            <person name="Kyndt J.A."/>
            <person name="Meyer T.E."/>
            <person name="Imhoff J.F."/>
        </authorList>
    </citation>
    <scope>NUCLEOTIDE SEQUENCE [LARGE SCALE GENOMIC DNA]</scope>
    <source>
        <strain evidence="13 14">DSM 3682</strain>
    </source>
</reference>
<feature type="domain" description="Carrier" evidence="10">
    <location>
        <begin position="2828"/>
        <end position="2903"/>
    </location>
</feature>
<dbReference type="InterPro" id="IPR000873">
    <property type="entry name" value="AMP-dep_synth/lig_dom"/>
</dbReference>
<comment type="cofactor">
    <cofactor evidence="1">
        <name>pantetheine 4'-phosphate</name>
        <dbReference type="ChEBI" id="CHEBI:47942"/>
    </cofactor>
</comment>